<dbReference type="InterPro" id="IPR036291">
    <property type="entry name" value="NAD(P)-bd_dom_sf"/>
</dbReference>
<dbReference type="InterPro" id="IPR016040">
    <property type="entry name" value="NAD(P)-bd_dom"/>
</dbReference>
<dbReference type="Proteomes" id="UP000054466">
    <property type="component" value="Unassembled WGS sequence"/>
</dbReference>
<protein>
    <recommendedName>
        <fullName evidence="1">NAD(P)-binding domain-containing protein</fullName>
    </recommendedName>
</protein>
<accession>A0A0D2CKI4</accession>
<dbReference type="STRING" id="569365.A0A0D2CKI4"/>
<dbReference type="Gene3D" id="3.40.50.720">
    <property type="entry name" value="NAD(P)-binding Rossmann-like Domain"/>
    <property type="match status" value="1"/>
</dbReference>
<dbReference type="EMBL" id="KN847045">
    <property type="protein sequence ID" value="KIW24019.1"/>
    <property type="molecule type" value="Genomic_DNA"/>
</dbReference>
<feature type="domain" description="NAD(P)-binding" evidence="1">
    <location>
        <begin position="7"/>
        <end position="140"/>
    </location>
</feature>
<sequence>MKLIISGATGFVATELIRQCLNNPSITTVVALARRPITVPDNLGPGADTAKLKSVVLEDFAKYPDDVKEQLEGADACIWTLAITPSKSKTMPWDEVYRVCHEYTMAGLEAIFEARNPASKSTPCRFLYMSGMAAERDQTKTPTFMPKYCLMRGETENQVLAFASSHPGEIEATVAKPGLITQPGSIFHWLRATLLWFVASLPSVTVVDVSAAMLDQVLNGFEKDPLQNQDLVRIGQRVLGEKSS</sequence>
<dbReference type="HOGENOM" id="CLU_071330_0_0_1"/>
<evidence type="ECO:0000313" key="2">
    <source>
        <dbReference type="EMBL" id="KIW24019.1"/>
    </source>
</evidence>
<dbReference type="RefSeq" id="XP_016244235.1">
    <property type="nucleotide sequence ID" value="XM_016397044.1"/>
</dbReference>
<gene>
    <name evidence="2" type="ORF">PV07_09758</name>
</gene>
<reference evidence="2 3" key="1">
    <citation type="submission" date="2015-01" db="EMBL/GenBank/DDBJ databases">
        <title>The Genome Sequence of Cladophialophora immunda CBS83496.</title>
        <authorList>
            <consortium name="The Broad Institute Genomics Platform"/>
            <person name="Cuomo C."/>
            <person name="de Hoog S."/>
            <person name="Gorbushina A."/>
            <person name="Stielow B."/>
            <person name="Teixiera M."/>
            <person name="Abouelleil A."/>
            <person name="Chapman S.B."/>
            <person name="Priest M."/>
            <person name="Young S.K."/>
            <person name="Wortman J."/>
            <person name="Nusbaum C."/>
            <person name="Birren B."/>
        </authorList>
    </citation>
    <scope>NUCLEOTIDE SEQUENCE [LARGE SCALE GENOMIC DNA]</scope>
    <source>
        <strain evidence="2 3">CBS 83496</strain>
    </source>
</reference>
<dbReference type="PANTHER" id="PTHR14097:SF9">
    <property type="entry name" value="EPIMERASE, PUTATIVE (AFU_ORTHOLOGUE AFUA_8G07320)-RELATED"/>
    <property type="match status" value="1"/>
</dbReference>
<evidence type="ECO:0000313" key="3">
    <source>
        <dbReference type="Proteomes" id="UP000054466"/>
    </source>
</evidence>
<dbReference type="GeneID" id="27348952"/>
<dbReference type="Pfam" id="PF13460">
    <property type="entry name" value="NAD_binding_10"/>
    <property type="match status" value="1"/>
</dbReference>
<organism evidence="2 3">
    <name type="scientific">Cladophialophora immunda</name>
    <dbReference type="NCBI Taxonomy" id="569365"/>
    <lineage>
        <taxon>Eukaryota</taxon>
        <taxon>Fungi</taxon>
        <taxon>Dikarya</taxon>
        <taxon>Ascomycota</taxon>
        <taxon>Pezizomycotina</taxon>
        <taxon>Eurotiomycetes</taxon>
        <taxon>Chaetothyriomycetidae</taxon>
        <taxon>Chaetothyriales</taxon>
        <taxon>Herpotrichiellaceae</taxon>
        <taxon>Cladophialophora</taxon>
    </lineage>
</organism>
<dbReference type="VEuPathDB" id="FungiDB:PV07_09758"/>
<name>A0A0D2CKI4_9EURO</name>
<dbReference type="OrthoDB" id="3535423at2759"/>
<proteinExistence type="predicted"/>
<dbReference type="AlphaFoldDB" id="A0A0D2CKI4"/>
<keyword evidence="3" id="KW-1185">Reference proteome</keyword>
<evidence type="ECO:0000259" key="1">
    <source>
        <dbReference type="Pfam" id="PF13460"/>
    </source>
</evidence>
<dbReference type="SUPFAM" id="SSF51735">
    <property type="entry name" value="NAD(P)-binding Rossmann-fold domains"/>
    <property type="match status" value="1"/>
</dbReference>
<dbReference type="PANTHER" id="PTHR14097">
    <property type="entry name" value="OXIDOREDUCTASE HTATIP2"/>
    <property type="match status" value="1"/>
</dbReference>